<organism evidence="1 2">
    <name type="scientific">Myroides marinus</name>
    <dbReference type="NCBI Taxonomy" id="703342"/>
    <lineage>
        <taxon>Bacteria</taxon>
        <taxon>Pseudomonadati</taxon>
        <taxon>Bacteroidota</taxon>
        <taxon>Flavobacteriia</taxon>
        <taxon>Flavobacteriales</taxon>
        <taxon>Flavobacteriaceae</taxon>
        <taxon>Myroides</taxon>
    </lineage>
</organism>
<name>A0A1H6V9H3_9FLAO</name>
<dbReference type="EMBL" id="FNYS01000009">
    <property type="protein sequence ID" value="SEJ00476.1"/>
    <property type="molecule type" value="Genomic_DNA"/>
</dbReference>
<accession>A0A1H6V9H3</accession>
<dbReference type="RefSeq" id="WP_074746195.1">
    <property type="nucleotide sequence ID" value="NZ_FNYS01000009.1"/>
</dbReference>
<dbReference type="GeneID" id="82257298"/>
<evidence type="ECO:0000313" key="1">
    <source>
        <dbReference type="EMBL" id="SEJ00476.1"/>
    </source>
</evidence>
<proteinExistence type="predicted"/>
<sequence length="155" mass="18578">MTDRIFHKVVWDFFEDLSEDKQEFNKEVIAKQIRNFGNADNWDPNEIIIDQPEVVFCYQAILFSKDDKYDNEEIIKIITFPPFEEMGEEEERYVGIIHATLKADNNQNFPALELLYKLHKQFLNKDTPAKLYLDGLEKNEKPKDKYDYYVHIDFD</sequence>
<gene>
    <name evidence="1" type="ORF">SAMN04488018_10923</name>
</gene>
<dbReference type="AlphaFoldDB" id="A0A1H6V9H3"/>
<evidence type="ECO:0000313" key="2">
    <source>
        <dbReference type="Proteomes" id="UP000183077"/>
    </source>
</evidence>
<reference evidence="1 2" key="1">
    <citation type="submission" date="2016-10" db="EMBL/GenBank/DDBJ databases">
        <authorList>
            <person name="de Groot N.N."/>
        </authorList>
    </citation>
    <scope>NUCLEOTIDE SEQUENCE [LARGE SCALE GENOMIC DNA]</scope>
    <source>
        <strain evidence="1 2">DSM 23048</strain>
    </source>
</reference>
<protein>
    <submittedName>
        <fullName evidence="1">Uncharacterized protein</fullName>
    </submittedName>
</protein>
<dbReference type="Proteomes" id="UP000183077">
    <property type="component" value="Unassembled WGS sequence"/>
</dbReference>